<organism evidence="1 2">
    <name type="scientific">Hypoxylon rubiginosum</name>
    <dbReference type="NCBI Taxonomy" id="110542"/>
    <lineage>
        <taxon>Eukaryota</taxon>
        <taxon>Fungi</taxon>
        <taxon>Dikarya</taxon>
        <taxon>Ascomycota</taxon>
        <taxon>Pezizomycotina</taxon>
        <taxon>Sordariomycetes</taxon>
        <taxon>Xylariomycetidae</taxon>
        <taxon>Xylariales</taxon>
        <taxon>Hypoxylaceae</taxon>
        <taxon>Hypoxylon</taxon>
    </lineage>
</organism>
<keyword evidence="2" id="KW-1185">Reference proteome</keyword>
<dbReference type="Proteomes" id="UP001497680">
    <property type="component" value="Unassembled WGS sequence"/>
</dbReference>
<dbReference type="EMBL" id="MU394285">
    <property type="protein sequence ID" value="KAI6091922.1"/>
    <property type="molecule type" value="Genomic_DNA"/>
</dbReference>
<accession>A0ACC0DGC5</accession>
<gene>
    <name evidence="1" type="ORF">F4821DRAFT_174499</name>
</gene>
<comment type="caution">
    <text evidence="1">The sequence shown here is derived from an EMBL/GenBank/DDBJ whole genome shotgun (WGS) entry which is preliminary data.</text>
</comment>
<protein>
    <submittedName>
        <fullName evidence="1">Uncharacterized protein</fullName>
    </submittedName>
</protein>
<sequence length="214" mass="24480">MRFNGLTFSTRYDLLHKHPALTFHLERADDILTEYSARCGHVIVHYIFTGEYQHLKPKGSSPNKKTEDEFQTSIEVYRFADFFQMAALKELAQAEMKRLGQGLSVLQLLEVAAKKQFRFESDDKWLRNYIKSLIKPLLGSPPRDDRPNPSEDLRIAGILLKAMLELWHEEKDAGRQGSTKEQQAIAVVPSQTQEEQNGMSNEDSDSSSAFTMVE</sequence>
<evidence type="ECO:0000313" key="1">
    <source>
        <dbReference type="EMBL" id="KAI6091922.1"/>
    </source>
</evidence>
<reference evidence="1 2" key="1">
    <citation type="journal article" date="2022" name="New Phytol.">
        <title>Ecological generalism drives hyperdiversity of secondary metabolite gene clusters in xylarialean endophytes.</title>
        <authorList>
            <person name="Franco M.E.E."/>
            <person name="Wisecaver J.H."/>
            <person name="Arnold A.E."/>
            <person name="Ju Y.M."/>
            <person name="Slot J.C."/>
            <person name="Ahrendt S."/>
            <person name="Moore L.P."/>
            <person name="Eastman K.E."/>
            <person name="Scott K."/>
            <person name="Konkel Z."/>
            <person name="Mondo S.J."/>
            <person name="Kuo A."/>
            <person name="Hayes R.D."/>
            <person name="Haridas S."/>
            <person name="Andreopoulos B."/>
            <person name="Riley R."/>
            <person name="LaButti K."/>
            <person name="Pangilinan J."/>
            <person name="Lipzen A."/>
            <person name="Amirebrahimi M."/>
            <person name="Yan J."/>
            <person name="Adam C."/>
            <person name="Keymanesh K."/>
            <person name="Ng V."/>
            <person name="Louie K."/>
            <person name="Northen T."/>
            <person name="Drula E."/>
            <person name="Henrissat B."/>
            <person name="Hsieh H.M."/>
            <person name="Youens-Clark K."/>
            <person name="Lutzoni F."/>
            <person name="Miadlikowska J."/>
            <person name="Eastwood D.C."/>
            <person name="Hamelin R.C."/>
            <person name="Grigoriev I.V."/>
            <person name="U'Ren J.M."/>
        </authorList>
    </citation>
    <scope>NUCLEOTIDE SEQUENCE [LARGE SCALE GENOMIC DNA]</scope>
    <source>
        <strain evidence="1 2">ER1909</strain>
    </source>
</reference>
<proteinExistence type="predicted"/>
<evidence type="ECO:0000313" key="2">
    <source>
        <dbReference type="Proteomes" id="UP001497680"/>
    </source>
</evidence>
<name>A0ACC0DGC5_9PEZI</name>